<dbReference type="Proteomes" id="UP000492821">
    <property type="component" value="Unassembled WGS sequence"/>
</dbReference>
<sequence length="218" mass="25553">MPYPILTLPYPFSKRLYQLLSPLELQRLQTAAGYDIHDLQPLVTTHTVDSFYAYSWKHVPAPPFTIVIKVPGKEQIALPNVDHVVNCRYETNLWYMSSSTFKNLKTRMVGTPQANFIYCDITNDFLQQASKVVETSVVNIILSKVKEDVNFLSVTQMFPKVKSILFNYYADPEKRIENNYLFGRDYLYFAFCRFEEFYCFKPEELFDFINVSLIVSRK</sequence>
<keyword evidence="1" id="KW-1185">Reference proteome</keyword>
<reference evidence="2" key="2">
    <citation type="submission" date="2020-10" db="UniProtKB">
        <authorList>
            <consortium name="WormBaseParasite"/>
        </authorList>
    </citation>
    <scope>IDENTIFICATION</scope>
</reference>
<dbReference type="WBParaSite" id="Pan_g8843.t1">
    <property type="protein sequence ID" value="Pan_g8843.t1"/>
    <property type="gene ID" value="Pan_g8843"/>
</dbReference>
<evidence type="ECO:0000313" key="1">
    <source>
        <dbReference type="Proteomes" id="UP000492821"/>
    </source>
</evidence>
<reference evidence="1" key="1">
    <citation type="journal article" date="2013" name="Genetics">
        <title>The draft genome and transcriptome of Panagrellus redivivus are shaped by the harsh demands of a free-living lifestyle.</title>
        <authorList>
            <person name="Srinivasan J."/>
            <person name="Dillman A.R."/>
            <person name="Macchietto M.G."/>
            <person name="Heikkinen L."/>
            <person name="Lakso M."/>
            <person name="Fracchia K.M."/>
            <person name="Antoshechkin I."/>
            <person name="Mortazavi A."/>
            <person name="Wong G."/>
            <person name="Sternberg P.W."/>
        </authorList>
    </citation>
    <scope>NUCLEOTIDE SEQUENCE [LARGE SCALE GENOMIC DNA]</scope>
    <source>
        <strain evidence="1">MT8872</strain>
    </source>
</reference>
<dbReference type="AlphaFoldDB" id="A0A7E5A1X7"/>
<accession>A0A7E5A1X7</accession>
<organism evidence="1 2">
    <name type="scientific">Panagrellus redivivus</name>
    <name type="common">Microworm</name>
    <dbReference type="NCBI Taxonomy" id="6233"/>
    <lineage>
        <taxon>Eukaryota</taxon>
        <taxon>Metazoa</taxon>
        <taxon>Ecdysozoa</taxon>
        <taxon>Nematoda</taxon>
        <taxon>Chromadorea</taxon>
        <taxon>Rhabditida</taxon>
        <taxon>Tylenchina</taxon>
        <taxon>Panagrolaimomorpha</taxon>
        <taxon>Panagrolaimoidea</taxon>
        <taxon>Panagrolaimidae</taxon>
        <taxon>Panagrellus</taxon>
    </lineage>
</organism>
<evidence type="ECO:0000313" key="2">
    <source>
        <dbReference type="WBParaSite" id="Pan_g8843.t1"/>
    </source>
</evidence>
<name>A0A7E5A1X7_PANRE</name>
<proteinExistence type="predicted"/>
<protein>
    <submittedName>
        <fullName evidence="2">DUF3822 family protein</fullName>
    </submittedName>
</protein>